<feature type="transmembrane region" description="Helical" evidence="1">
    <location>
        <begin position="136"/>
        <end position="155"/>
    </location>
</feature>
<organism evidence="2 3">
    <name type="scientific">Candidatus Xianfuyuplasma coldseepsis</name>
    <dbReference type="NCBI Taxonomy" id="2782163"/>
    <lineage>
        <taxon>Bacteria</taxon>
        <taxon>Bacillati</taxon>
        <taxon>Mycoplasmatota</taxon>
        <taxon>Mollicutes</taxon>
        <taxon>Candidatus Izemoplasmatales</taxon>
        <taxon>Candidatus Izemoplasmataceae</taxon>
        <taxon>Candidatus Xianfuyuplasma</taxon>
    </lineage>
</organism>
<gene>
    <name evidence="2" type="ORF">G4Z02_08970</name>
</gene>
<keyword evidence="1" id="KW-0472">Membrane</keyword>
<reference evidence="2 3" key="1">
    <citation type="submission" date="2020-02" db="EMBL/GenBank/DDBJ databases">
        <authorList>
            <person name="Zheng R.K."/>
            <person name="Sun C.M."/>
        </authorList>
    </citation>
    <scope>NUCLEOTIDE SEQUENCE [LARGE SCALE GENOMIC DNA]</scope>
    <source>
        <strain evidence="3">zrk13</strain>
    </source>
</reference>
<proteinExistence type="predicted"/>
<name>A0A7L7KU97_9MOLU</name>
<dbReference type="Proteomes" id="UP000514720">
    <property type="component" value="Chromosome"/>
</dbReference>
<protein>
    <recommendedName>
        <fullName evidence="4">DedA family protein</fullName>
    </recommendedName>
</protein>
<dbReference type="KEGG" id="xcl:G4Z02_08970"/>
<keyword evidence="1" id="KW-1133">Transmembrane helix</keyword>
<dbReference type="RefSeq" id="WP_258877684.1">
    <property type="nucleotide sequence ID" value="NZ_CP048914.1"/>
</dbReference>
<evidence type="ECO:0000256" key="1">
    <source>
        <dbReference type="SAM" id="Phobius"/>
    </source>
</evidence>
<evidence type="ECO:0000313" key="3">
    <source>
        <dbReference type="Proteomes" id="UP000514720"/>
    </source>
</evidence>
<dbReference type="EMBL" id="CP048914">
    <property type="protein sequence ID" value="QMS85872.1"/>
    <property type="molecule type" value="Genomic_DNA"/>
</dbReference>
<dbReference type="AlphaFoldDB" id="A0A7L7KU97"/>
<sequence>MDIAAWVTEIVNQYDDYAIWLILLFGIAHPLTENPWSFLTMSLALTFLGIPLGYGILLLGNILGILLLYGMIHGLRHLSHDALLHKKVSQTILQWINNTVTWRHIIVIGMPSVPTYPIKIALPLSSMTFVKYFRTLLGSYLFLYAANSLLYFGLLSTVTEAIPRFVGVALLILFALLIYFGKSIWPFGQIQHNEVKQ</sequence>
<evidence type="ECO:0000313" key="2">
    <source>
        <dbReference type="EMBL" id="QMS85872.1"/>
    </source>
</evidence>
<feature type="transmembrane region" description="Helical" evidence="1">
    <location>
        <begin position="161"/>
        <end position="180"/>
    </location>
</feature>
<feature type="transmembrane region" description="Helical" evidence="1">
    <location>
        <begin position="43"/>
        <end position="69"/>
    </location>
</feature>
<keyword evidence="3" id="KW-1185">Reference proteome</keyword>
<keyword evidence="1" id="KW-0812">Transmembrane</keyword>
<accession>A0A7L7KU97</accession>
<evidence type="ECO:0008006" key="4">
    <source>
        <dbReference type="Google" id="ProtNLM"/>
    </source>
</evidence>